<proteinExistence type="predicted"/>
<protein>
    <submittedName>
        <fullName evidence="1">Uncharacterized protein</fullName>
    </submittedName>
</protein>
<keyword evidence="2" id="KW-1185">Reference proteome</keyword>
<comment type="caution">
    <text evidence="1">The sequence shown here is derived from an EMBL/GenBank/DDBJ whole genome shotgun (WGS) entry which is preliminary data.</text>
</comment>
<dbReference type="PANTHER" id="PTHR31472">
    <property type="entry name" value="OS05G0244600 PROTEIN"/>
    <property type="match status" value="1"/>
</dbReference>
<reference evidence="1 2" key="1">
    <citation type="journal article" date="2021" name="Hortic Res">
        <title>Chromosome-scale assembly of the Dendrobium chrysotoxum genome enhances the understanding of orchid evolution.</title>
        <authorList>
            <person name="Zhang Y."/>
            <person name="Zhang G.Q."/>
            <person name="Zhang D."/>
            <person name="Liu X.D."/>
            <person name="Xu X.Y."/>
            <person name="Sun W.H."/>
            <person name="Yu X."/>
            <person name="Zhu X."/>
            <person name="Wang Z.W."/>
            <person name="Zhao X."/>
            <person name="Zhong W.Y."/>
            <person name="Chen H."/>
            <person name="Yin W.L."/>
            <person name="Huang T."/>
            <person name="Niu S.C."/>
            <person name="Liu Z.J."/>
        </authorList>
    </citation>
    <scope>NUCLEOTIDE SEQUENCE [LARGE SCALE GENOMIC DNA]</scope>
    <source>
        <strain evidence="1">Lindl</strain>
    </source>
</reference>
<dbReference type="AlphaFoldDB" id="A0AAV7H6B8"/>
<dbReference type="EMBL" id="JAGFBR010000008">
    <property type="protein sequence ID" value="KAH0463528.1"/>
    <property type="molecule type" value="Genomic_DNA"/>
</dbReference>
<dbReference type="Gene3D" id="2.40.50.140">
    <property type="entry name" value="Nucleic acid-binding proteins"/>
    <property type="match status" value="1"/>
</dbReference>
<dbReference type="InterPro" id="IPR012340">
    <property type="entry name" value="NA-bd_OB-fold"/>
</dbReference>
<evidence type="ECO:0000313" key="2">
    <source>
        <dbReference type="Proteomes" id="UP000775213"/>
    </source>
</evidence>
<sequence length="88" mass="10272">MFKGSMRLVVDKWRYIEVIEPVSFLVKDDKNLSLVECKLVNVPEGIPTCLEYEKIIIFSSMIIIHRYGHHVLIIRVHIASHGWILVEI</sequence>
<evidence type="ECO:0000313" key="1">
    <source>
        <dbReference type="EMBL" id="KAH0463528.1"/>
    </source>
</evidence>
<dbReference type="Proteomes" id="UP000775213">
    <property type="component" value="Unassembled WGS sequence"/>
</dbReference>
<dbReference type="PANTHER" id="PTHR31472:SF5">
    <property type="entry name" value="OS05G0244600 PROTEIN"/>
    <property type="match status" value="1"/>
</dbReference>
<name>A0AAV7H6B8_DENCH</name>
<accession>A0AAV7H6B8</accession>
<gene>
    <name evidence="1" type="ORF">IEQ34_008110</name>
</gene>
<organism evidence="1 2">
    <name type="scientific">Dendrobium chrysotoxum</name>
    <name type="common">Orchid</name>
    <dbReference type="NCBI Taxonomy" id="161865"/>
    <lineage>
        <taxon>Eukaryota</taxon>
        <taxon>Viridiplantae</taxon>
        <taxon>Streptophyta</taxon>
        <taxon>Embryophyta</taxon>
        <taxon>Tracheophyta</taxon>
        <taxon>Spermatophyta</taxon>
        <taxon>Magnoliopsida</taxon>
        <taxon>Liliopsida</taxon>
        <taxon>Asparagales</taxon>
        <taxon>Orchidaceae</taxon>
        <taxon>Epidendroideae</taxon>
        <taxon>Malaxideae</taxon>
        <taxon>Dendrobiinae</taxon>
        <taxon>Dendrobium</taxon>
    </lineage>
</organism>